<comment type="caution">
    <text evidence="1">The sequence shown here is derived from an EMBL/GenBank/DDBJ whole genome shotgun (WGS) entry which is preliminary data.</text>
</comment>
<accession>A0A401ZCB8</accession>
<sequence length="83" mass="9459">MSIHYVLRGKTQVQDVEREGTLSDEQLVGVKTSQDTALINVAIRALRTQGIEAEWQECVLDGDAAGARTYTFYKKRWTQQKTR</sequence>
<gene>
    <name evidence="1" type="ORF">KDAU_16870</name>
</gene>
<evidence type="ECO:0000313" key="1">
    <source>
        <dbReference type="EMBL" id="GCE04358.1"/>
    </source>
</evidence>
<evidence type="ECO:0000313" key="2">
    <source>
        <dbReference type="Proteomes" id="UP000287224"/>
    </source>
</evidence>
<proteinExistence type="predicted"/>
<reference evidence="2" key="1">
    <citation type="submission" date="2018-12" db="EMBL/GenBank/DDBJ databases">
        <title>Tengunoibacter tsumagoiensis gen. nov., sp. nov., Dictyobacter kobayashii sp. nov., D. alpinus sp. nov., and D. joshuensis sp. nov. and description of Dictyobacteraceae fam. nov. within the order Ktedonobacterales isolated from Tengu-no-mugimeshi.</title>
        <authorList>
            <person name="Wang C.M."/>
            <person name="Zheng Y."/>
            <person name="Sakai Y."/>
            <person name="Toyoda A."/>
            <person name="Minakuchi Y."/>
            <person name="Abe K."/>
            <person name="Yokota A."/>
            <person name="Yabe S."/>
        </authorList>
    </citation>
    <scope>NUCLEOTIDE SEQUENCE [LARGE SCALE GENOMIC DNA]</scope>
    <source>
        <strain evidence="2">S-27</strain>
    </source>
</reference>
<organism evidence="1 2">
    <name type="scientific">Dictyobacter aurantiacus</name>
    <dbReference type="NCBI Taxonomy" id="1936993"/>
    <lineage>
        <taxon>Bacteria</taxon>
        <taxon>Bacillati</taxon>
        <taxon>Chloroflexota</taxon>
        <taxon>Ktedonobacteria</taxon>
        <taxon>Ktedonobacterales</taxon>
        <taxon>Dictyobacteraceae</taxon>
        <taxon>Dictyobacter</taxon>
    </lineage>
</organism>
<dbReference type="AlphaFoldDB" id="A0A401ZCB8"/>
<dbReference type="EMBL" id="BIFQ01000001">
    <property type="protein sequence ID" value="GCE04358.1"/>
    <property type="molecule type" value="Genomic_DNA"/>
</dbReference>
<protein>
    <submittedName>
        <fullName evidence="1">Uncharacterized protein</fullName>
    </submittedName>
</protein>
<name>A0A401ZCB8_9CHLR</name>
<dbReference type="OrthoDB" id="164885at2"/>
<dbReference type="RefSeq" id="WP_126595519.1">
    <property type="nucleotide sequence ID" value="NZ_BIFQ01000001.1"/>
</dbReference>
<dbReference type="Proteomes" id="UP000287224">
    <property type="component" value="Unassembled WGS sequence"/>
</dbReference>
<keyword evidence="2" id="KW-1185">Reference proteome</keyword>